<dbReference type="HOGENOM" id="CLU_915733_0_0_1"/>
<dbReference type="Proteomes" id="UP000030755">
    <property type="component" value="Unassembled WGS sequence"/>
</dbReference>
<gene>
    <name evidence="2" type="ORF">O9G_004835</name>
</gene>
<feature type="transmembrane region" description="Helical" evidence="1">
    <location>
        <begin position="6"/>
        <end position="24"/>
    </location>
</feature>
<accession>A0A075B2U7</accession>
<sequence length="304" mass="35185">MLKERVVFISLVLAFSILLSIFLVEYSEDQGGLEYATLANEPQTMNHFEVIEIKPQDKWKKRLENPIIINRASSEYSEFWKKQEKLDFGSILRLDFTKMDRDTVKSKIEDIMFDNIRRTFGDPGQYRMVEGDDYLVTSDGASKHIQFVDAFSLEKFPDMYAVIYSIIIRVDKTKVPKLMVFDPPLFARNVALHVLTQGVFISEILINGVFVNNNYRKNGYRISNHYHQLRVRKFPLAQFRGDRDSSKAGTIVRKYPNYYIDIYKNDAEDILSAGNKYFSDVHLSYSVALGNVHFGTTIGNGPRK</sequence>
<keyword evidence="3" id="KW-1185">Reference proteome</keyword>
<evidence type="ECO:0000256" key="1">
    <source>
        <dbReference type="SAM" id="Phobius"/>
    </source>
</evidence>
<evidence type="ECO:0000313" key="2">
    <source>
        <dbReference type="EMBL" id="EPZ35088.1"/>
    </source>
</evidence>
<dbReference type="AlphaFoldDB" id="A0A075B2U7"/>
<keyword evidence="1" id="KW-1133">Transmembrane helix</keyword>
<proteinExistence type="predicted"/>
<keyword evidence="1" id="KW-0472">Membrane</keyword>
<protein>
    <submittedName>
        <fullName evidence="2">Uncharacterized protein</fullName>
    </submittedName>
</protein>
<keyword evidence="1" id="KW-0812">Transmembrane</keyword>
<organism evidence="2 3">
    <name type="scientific">Rozella allomycis (strain CSF55)</name>
    <dbReference type="NCBI Taxonomy" id="988480"/>
    <lineage>
        <taxon>Eukaryota</taxon>
        <taxon>Fungi</taxon>
        <taxon>Fungi incertae sedis</taxon>
        <taxon>Cryptomycota</taxon>
        <taxon>Cryptomycota incertae sedis</taxon>
        <taxon>Rozella</taxon>
    </lineage>
</organism>
<reference evidence="2 3" key="1">
    <citation type="journal article" date="2013" name="Curr. Biol.">
        <title>Shared signatures of parasitism and phylogenomics unite Cryptomycota and microsporidia.</title>
        <authorList>
            <person name="James T.Y."/>
            <person name="Pelin A."/>
            <person name="Bonen L."/>
            <person name="Ahrendt S."/>
            <person name="Sain D."/>
            <person name="Corradi N."/>
            <person name="Stajich J.E."/>
        </authorList>
    </citation>
    <scope>NUCLEOTIDE SEQUENCE [LARGE SCALE GENOMIC DNA]</scope>
    <source>
        <strain evidence="2 3">CSF55</strain>
    </source>
</reference>
<name>A0A075B2U7_ROZAC</name>
<evidence type="ECO:0000313" key="3">
    <source>
        <dbReference type="Proteomes" id="UP000030755"/>
    </source>
</evidence>
<dbReference type="EMBL" id="KE560881">
    <property type="protein sequence ID" value="EPZ35088.1"/>
    <property type="molecule type" value="Genomic_DNA"/>
</dbReference>